<evidence type="ECO:0000256" key="1">
    <source>
        <dbReference type="SAM" id="MobiDB-lite"/>
    </source>
</evidence>
<feature type="region of interest" description="Disordered" evidence="1">
    <location>
        <begin position="61"/>
        <end position="82"/>
    </location>
</feature>
<protein>
    <submittedName>
        <fullName evidence="2">DUF2630 family protein</fullName>
    </submittedName>
</protein>
<proteinExistence type="predicted"/>
<dbReference type="RefSeq" id="WP_344195601.1">
    <property type="nucleotide sequence ID" value="NZ_BAAAND010000008.1"/>
</dbReference>
<keyword evidence="3" id="KW-1185">Reference proteome</keyword>
<organism evidence="2 3">
    <name type="scientific">Kribbella karoonensis</name>
    <dbReference type="NCBI Taxonomy" id="324851"/>
    <lineage>
        <taxon>Bacteria</taxon>
        <taxon>Bacillati</taxon>
        <taxon>Actinomycetota</taxon>
        <taxon>Actinomycetes</taxon>
        <taxon>Propionibacteriales</taxon>
        <taxon>Kribbellaceae</taxon>
        <taxon>Kribbella</taxon>
    </lineage>
</organism>
<name>A0ABN2E7V6_9ACTN</name>
<accession>A0ABN2E7V6</accession>
<dbReference type="Pfam" id="PF10944">
    <property type="entry name" value="DUF2630"/>
    <property type="match status" value="1"/>
</dbReference>
<evidence type="ECO:0000313" key="2">
    <source>
        <dbReference type="EMBL" id="GAA1597549.1"/>
    </source>
</evidence>
<sequence length="82" mass="9333">MSDDKGIFSRIDELVAEEHELRTKHASGQIGDADEQSRLKALEVELDQCWDLLRQRRAKREFGADPDDAQARSSDTVEGYLN</sequence>
<comment type="caution">
    <text evidence="2">The sequence shown here is derived from an EMBL/GenBank/DDBJ whole genome shotgun (WGS) entry which is preliminary data.</text>
</comment>
<dbReference type="Proteomes" id="UP001500190">
    <property type="component" value="Unassembled WGS sequence"/>
</dbReference>
<gene>
    <name evidence="2" type="ORF">GCM10009742_50930</name>
</gene>
<reference evidence="2 3" key="1">
    <citation type="journal article" date="2019" name="Int. J. Syst. Evol. Microbiol.">
        <title>The Global Catalogue of Microorganisms (GCM) 10K type strain sequencing project: providing services to taxonomists for standard genome sequencing and annotation.</title>
        <authorList>
            <consortium name="The Broad Institute Genomics Platform"/>
            <consortium name="The Broad Institute Genome Sequencing Center for Infectious Disease"/>
            <person name="Wu L."/>
            <person name="Ma J."/>
        </authorList>
    </citation>
    <scope>NUCLEOTIDE SEQUENCE [LARGE SCALE GENOMIC DNA]</scope>
    <source>
        <strain evidence="2 3">JCM 14304</strain>
    </source>
</reference>
<dbReference type="EMBL" id="BAAAND010000008">
    <property type="protein sequence ID" value="GAA1597549.1"/>
    <property type="molecule type" value="Genomic_DNA"/>
</dbReference>
<dbReference type="InterPro" id="IPR020311">
    <property type="entry name" value="Uncharacterised_Rv0898c"/>
</dbReference>
<evidence type="ECO:0000313" key="3">
    <source>
        <dbReference type="Proteomes" id="UP001500190"/>
    </source>
</evidence>